<proteinExistence type="predicted"/>
<gene>
    <name evidence="1" type="ORF">SAMN05660706_13828</name>
</gene>
<dbReference type="EMBL" id="FOYM01000038">
    <property type="protein sequence ID" value="SFR16150.1"/>
    <property type="molecule type" value="Genomic_DNA"/>
</dbReference>
<organism evidence="1 2">
    <name type="scientific">Desulfoscipio geothermicus DSM 3669</name>
    <dbReference type="NCBI Taxonomy" id="1121426"/>
    <lineage>
        <taxon>Bacteria</taxon>
        <taxon>Bacillati</taxon>
        <taxon>Bacillota</taxon>
        <taxon>Clostridia</taxon>
        <taxon>Eubacteriales</taxon>
        <taxon>Desulfallaceae</taxon>
        <taxon>Desulfoscipio</taxon>
    </lineage>
</organism>
<dbReference type="Proteomes" id="UP000199584">
    <property type="component" value="Unassembled WGS sequence"/>
</dbReference>
<protein>
    <recommendedName>
        <fullName evidence="3">NTF2-like N-terminal transpeptidase domain-containing protein</fullName>
    </recommendedName>
</protein>
<accession>A0A1I6EEI3</accession>
<evidence type="ECO:0008006" key="3">
    <source>
        <dbReference type="Google" id="ProtNLM"/>
    </source>
</evidence>
<name>A0A1I6EEI3_9FIRM</name>
<evidence type="ECO:0000313" key="1">
    <source>
        <dbReference type="EMBL" id="SFR16150.1"/>
    </source>
</evidence>
<keyword evidence="2" id="KW-1185">Reference proteome</keyword>
<dbReference type="AlphaFoldDB" id="A0A1I6EEI3"/>
<dbReference type="RefSeq" id="WP_092487256.1">
    <property type="nucleotide sequence ID" value="NZ_FOYM01000038.1"/>
</dbReference>
<reference evidence="2" key="1">
    <citation type="submission" date="2016-10" db="EMBL/GenBank/DDBJ databases">
        <authorList>
            <person name="Varghese N."/>
            <person name="Submissions S."/>
        </authorList>
    </citation>
    <scope>NUCLEOTIDE SEQUENCE [LARGE SCALE GENOMIC DNA]</scope>
    <source>
        <strain evidence="2">DSM 3669</strain>
    </source>
</reference>
<evidence type="ECO:0000313" key="2">
    <source>
        <dbReference type="Proteomes" id="UP000199584"/>
    </source>
</evidence>
<sequence length="108" mass="12549">MDVKKAASFAVDRRFSDKAEQLKFYEESLHQSKYLSYKIENIKKSGDEKVYIDTTLSFDQSGKIKEEKYTFRLILVDGQWKVAFPSDEKIEHLFQGGGEGSITFRQPK</sequence>